<dbReference type="InterPro" id="IPR029063">
    <property type="entry name" value="SAM-dependent_MTases_sf"/>
</dbReference>
<sequence length="277" mass="30279">MSLSHLGTADILLLGEDASILLTSISNLGTGSYSLTFARASIVLTFAKFSWQQQSMAATQPEISSLEAKQLVRDGYNNIADTYLDWVLKLPSPRLQYLNQLTSLVDDRANATVLELGCGAGLPCTETLARQVGNVIANDISETQLDLARKHLQSFDNVRYVLGDMSTLDVAAKSLEAVVAFYSVMHLPHQEQHDIMATIYGWLKPGGLLLCTLGDEDNPGVVKDWLGGAAMFWASRDEEASKQMVIDAGFDIVEADVVTAVENRKTVPFLWVLARKV</sequence>
<dbReference type="Gene3D" id="3.40.50.150">
    <property type="entry name" value="Vaccinia Virus protein VP39"/>
    <property type="match status" value="1"/>
</dbReference>
<dbReference type="PANTHER" id="PTHR43464">
    <property type="entry name" value="METHYLTRANSFERASE"/>
    <property type="match status" value="1"/>
</dbReference>
<name>A0A9P4UQE4_9PEZI</name>
<dbReference type="Pfam" id="PF13649">
    <property type="entry name" value="Methyltransf_25"/>
    <property type="match status" value="1"/>
</dbReference>
<organism evidence="2 3">
    <name type="scientific">Polychaeton citri CBS 116435</name>
    <dbReference type="NCBI Taxonomy" id="1314669"/>
    <lineage>
        <taxon>Eukaryota</taxon>
        <taxon>Fungi</taxon>
        <taxon>Dikarya</taxon>
        <taxon>Ascomycota</taxon>
        <taxon>Pezizomycotina</taxon>
        <taxon>Dothideomycetes</taxon>
        <taxon>Dothideomycetidae</taxon>
        <taxon>Capnodiales</taxon>
        <taxon>Capnodiaceae</taxon>
        <taxon>Polychaeton</taxon>
    </lineage>
</organism>
<reference evidence="2" key="1">
    <citation type="journal article" date="2020" name="Stud. Mycol.">
        <title>101 Dothideomycetes genomes: a test case for predicting lifestyles and emergence of pathogens.</title>
        <authorList>
            <person name="Haridas S."/>
            <person name="Albert R."/>
            <person name="Binder M."/>
            <person name="Bloem J."/>
            <person name="Labutti K."/>
            <person name="Salamov A."/>
            <person name="Andreopoulos B."/>
            <person name="Baker S."/>
            <person name="Barry K."/>
            <person name="Bills G."/>
            <person name="Bluhm B."/>
            <person name="Cannon C."/>
            <person name="Castanera R."/>
            <person name="Culley D."/>
            <person name="Daum C."/>
            <person name="Ezra D."/>
            <person name="Gonzalez J."/>
            <person name="Henrissat B."/>
            <person name="Kuo A."/>
            <person name="Liang C."/>
            <person name="Lipzen A."/>
            <person name="Lutzoni F."/>
            <person name="Magnuson J."/>
            <person name="Mondo S."/>
            <person name="Nolan M."/>
            <person name="Ohm R."/>
            <person name="Pangilinan J."/>
            <person name="Park H.-J."/>
            <person name="Ramirez L."/>
            <person name="Alfaro M."/>
            <person name="Sun H."/>
            <person name="Tritt A."/>
            <person name="Yoshinaga Y."/>
            <person name="Zwiers L.-H."/>
            <person name="Turgeon B."/>
            <person name="Goodwin S."/>
            <person name="Spatafora J."/>
            <person name="Crous P."/>
            <person name="Grigoriev I."/>
        </authorList>
    </citation>
    <scope>NUCLEOTIDE SEQUENCE</scope>
    <source>
        <strain evidence="2">CBS 116435</strain>
    </source>
</reference>
<dbReference type="InterPro" id="IPR041698">
    <property type="entry name" value="Methyltransf_25"/>
</dbReference>
<evidence type="ECO:0000259" key="1">
    <source>
        <dbReference type="Pfam" id="PF13649"/>
    </source>
</evidence>
<dbReference type="GO" id="GO:0032259">
    <property type="term" value="P:methylation"/>
    <property type="evidence" value="ECO:0007669"/>
    <property type="project" value="UniProtKB-KW"/>
</dbReference>
<evidence type="ECO:0000313" key="3">
    <source>
        <dbReference type="Proteomes" id="UP000799441"/>
    </source>
</evidence>
<feature type="domain" description="Methyltransferase" evidence="1">
    <location>
        <begin position="113"/>
        <end position="207"/>
    </location>
</feature>
<dbReference type="GO" id="GO:0010420">
    <property type="term" value="F:polyprenyldihydroxybenzoate methyltransferase activity"/>
    <property type="evidence" value="ECO:0007669"/>
    <property type="project" value="TreeGrafter"/>
</dbReference>
<dbReference type="CDD" id="cd02440">
    <property type="entry name" value="AdoMet_MTases"/>
    <property type="match status" value="1"/>
</dbReference>
<keyword evidence="2" id="KW-0489">Methyltransferase</keyword>
<protein>
    <submittedName>
        <fullName evidence="2">S-adenosyl-L-methionine-dependent methyltransferase</fullName>
    </submittedName>
</protein>
<evidence type="ECO:0000313" key="2">
    <source>
        <dbReference type="EMBL" id="KAF2721426.1"/>
    </source>
</evidence>
<dbReference type="EMBL" id="MU003790">
    <property type="protein sequence ID" value="KAF2721426.1"/>
    <property type="molecule type" value="Genomic_DNA"/>
</dbReference>
<dbReference type="PANTHER" id="PTHR43464:SF89">
    <property type="entry name" value="METHYLTRANSFERASE"/>
    <property type="match status" value="1"/>
</dbReference>
<keyword evidence="2" id="KW-0808">Transferase</keyword>
<dbReference type="SUPFAM" id="SSF53335">
    <property type="entry name" value="S-adenosyl-L-methionine-dependent methyltransferases"/>
    <property type="match status" value="1"/>
</dbReference>
<proteinExistence type="predicted"/>
<dbReference type="AlphaFoldDB" id="A0A9P4UQE4"/>
<dbReference type="Proteomes" id="UP000799441">
    <property type="component" value="Unassembled WGS sequence"/>
</dbReference>
<gene>
    <name evidence="2" type="ORF">K431DRAFT_284801</name>
</gene>
<comment type="caution">
    <text evidence="2">The sequence shown here is derived from an EMBL/GenBank/DDBJ whole genome shotgun (WGS) entry which is preliminary data.</text>
</comment>
<keyword evidence="3" id="KW-1185">Reference proteome</keyword>
<accession>A0A9P4UQE4</accession>
<dbReference type="OrthoDB" id="540004at2759"/>